<dbReference type="GO" id="GO:0003999">
    <property type="term" value="F:adenine phosphoribosyltransferase activity"/>
    <property type="evidence" value="ECO:0007669"/>
    <property type="project" value="UniProtKB-UniRule"/>
</dbReference>
<keyword evidence="12" id="KW-0472">Membrane</keyword>
<comment type="pathway">
    <text evidence="3 11">Purine metabolism; AMP biosynthesis via salvage pathway; AMP from adenine: step 1/1.</text>
</comment>
<dbReference type="CDD" id="cd06223">
    <property type="entry name" value="PRTases_typeI"/>
    <property type="match status" value="1"/>
</dbReference>
<keyword evidence="15" id="KW-1185">Reference proteome</keyword>
<comment type="function">
    <text evidence="11">Catalyzes a salvage reaction resulting in the formation of AMP, that is energically less costly than de novo synthesis.</text>
</comment>
<evidence type="ECO:0000256" key="9">
    <source>
        <dbReference type="ARBA" id="ARBA00022679"/>
    </source>
</evidence>
<dbReference type="FunFam" id="3.40.50.2020:FF:000021">
    <property type="entry name" value="Adenine phosphoribosyltransferase"/>
    <property type="match status" value="1"/>
</dbReference>
<dbReference type="InterPro" id="IPR005764">
    <property type="entry name" value="Ade_phspho_trans"/>
</dbReference>
<dbReference type="PANTHER" id="PTHR11776">
    <property type="entry name" value="ADENINE PHOSPHORIBOSYLTRANSFERASE"/>
    <property type="match status" value="1"/>
</dbReference>
<evidence type="ECO:0000256" key="3">
    <source>
        <dbReference type="ARBA" id="ARBA00004659"/>
    </source>
</evidence>
<dbReference type="GO" id="GO:0044209">
    <property type="term" value="P:AMP salvage"/>
    <property type="evidence" value="ECO:0007669"/>
    <property type="project" value="UniProtKB-UniRule"/>
</dbReference>
<dbReference type="InterPro" id="IPR000836">
    <property type="entry name" value="PRTase_dom"/>
</dbReference>
<dbReference type="Gene3D" id="3.40.50.2020">
    <property type="match status" value="1"/>
</dbReference>
<evidence type="ECO:0000313" key="14">
    <source>
        <dbReference type="EMBL" id="TLD95446.1"/>
    </source>
</evidence>
<keyword evidence="9 11" id="KW-0808">Transferase</keyword>
<dbReference type="RefSeq" id="WP_034354552.1">
    <property type="nucleotide sequence ID" value="NZ_JRPR02000008.1"/>
</dbReference>
<dbReference type="Pfam" id="PF00156">
    <property type="entry name" value="Pribosyltran"/>
    <property type="match status" value="1"/>
</dbReference>
<gene>
    <name evidence="11" type="primary">apt</name>
    <name evidence="14" type="ORF">LS71_008025</name>
</gene>
<dbReference type="NCBIfam" id="NF002636">
    <property type="entry name" value="PRK02304.1-5"/>
    <property type="match status" value="1"/>
</dbReference>
<evidence type="ECO:0000256" key="7">
    <source>
        <dbReference type="ARBA" id="ARBA00022490"/>
    </source>
</evidence>
<evidence type="ECO:0000256" key="5">
    <source>
        <dbReference type="ARBA" id="ARBA00011738"/>
    </source>
</evidence>
<dbReference type="Proteomes" id="UP000029733">
    <property type="component" value="Unassembled WGS sequence"/>
</dbReference>
<evidence type="ECO:0000256" key="10">
    <source>
        <dbReference type="ARBA" id="ARBA00022726"/>
    </source>
</evidence>
<dbReference type="NCBIfam" id="NF002634">
    <property type="entry name" value="PRK02304.1-3"/>
    <property type="match status" value="1"/>
</dbReference>
<keyword evidence="10 11" id="KW-0660">Purine salvage</keyword>
<dbReference type="InterPro" id="IPR050120">
    <property type="entry name" value="Adenine_PRTase"/>
</dbReference>
<reference evidence="14 15" key="1">
    <citation type="journal article" date="2014" name="Genome Announc.">
        <title>Draft genome sequences of eight enterohepatic helicobacter species isolated from both laboratory and wild rodents.</title>
        <authorList>
            <person name="Sheh A."/>
            <person name="Shen Z."/>
            <person name="Fox J.G."/>
        </authorList>
    </citation>
    <scope>NUCLEOTIDE SEQUENCE [LARGE SCALE GENOMIC DNA]</scope>
    <source>
        <strain evidence="14 15">MIT 09-6949</strain>
    </source>
</reference>
<comment type="subcellular location">
    <subcellularLocation>
        <location evidence="2 11">Cytoplasm</location>
    </subcellularLocation>
</comment>
<evidence type="ECO:0000256" key="8">
    <source>
        <dbReference type="ARBA" id="ARBA00022676"/>
    </source>
</evidence>
<name>A0A4U8T741_9HELI</name>
<dbReference type="EMBL" id="JRPR02000008">
    <property type="protein sequence ID" value="TLD95446.1"/>
    <property type="molecule type" value="Genomic_DNA"/>
</dbReference>
<sequence length="179" mass="19831">MDKHKIADSIRAIPDYPKPDIIFRDVTTLIGDGEVFKAVIDILKHRYEKQNIDFIAGIEARGFVFGAALAYALGIGFVPIRKKGKLPYTTVSEKYSLEYGFDEVEMHIDAFRNKQGARVVLVDDLIATGGTAQASVRLIESIGGECVEAAFIINLKGLQGEKKLLPHTKIFSILEYEGK</sequence>
<keyword evidence="8 11" id="KW-0328">Glycosyltransferase</keyword>
<dbReference type="GO" id="GO:0006168">
    <property type="term" value="P:adenine salvage"/>
    <property type="evidence" value="ECO:0007669"/>
    <property type="project" value="InterPro"/>
</dbReference>
<evidence type="ECO:0000256" key="6">
    <source>
        <dbReference type="ARBA" id="ARBA00011893"/>
    </source>
</evidence>
<protein>
    <recommendedName>
        <fullName evidence="6 11">Adenine phosphoribosyltransferase</fullName>
        <shortName evidence="11">APRT</shortName>
        <ecNumber evidence="6 11">2.4.2.7</ecNumber>
    </recommendedName>
</protein>
<dbReference type="AlphaFoldDB" id="A0A4U8T741"/>
<dbReference type="GO" id="GO:0006166">
    <property type="term" value="P:purine ribonucleoside salvage"/>
    <property type="evidence" value="ECO:0007669"/>
    <property type="project" value="UniProtKB-UniRule"/>
</dbReference>
<keyword evidence="12" id="KW-1133">Transmembrane helix</keyword>
<dbReference type="PANTHER" id="PTHR11776:SF7">
    <property type="entry name" value="PHOSPHORIBOSYLTRANSFERASE DOMAIN-CONTAINING PROTEIN"/>
    <property type="match status" value="1"/>
</dbReference>
<evidence type="ECO:0000256" key="2">
    <source>
        <dbReference type="ARBA" id="ARBA00004496"/>
    </source>
</evidence>
<keyword evidence="12" id="KW-0812">Transmembrane</keyword>
<feature type="domain" description="Phosphoribosyltransferase" evidence="13">
    <location>
        <begin position="34"/>
        <end position="156"/>
    </location>
</feature>
<comment type="caution">
    <text evidence="14">The sequence shown here is derived from an EMBL/GenBank/DDBJ whole genome shotgun (WGS) entry which is preliminary data.</text>
</comment>
<evidence type="ECO:0000256" key="11">
    <source>
        <dbReference type="HAMAP-Rule" id="MF_00004"/>
    </source>
</evidence>
<accession>A0A4U8T741</accession>
<feature type="transmembrane region" description="Helical" evidence="12">
    <location>
        <begin position="62"/>
        <end position="80"/>
    </location>
</feature>
<evidence type="ECO:0000313" key="15">
    <source>
        <dbReference type="Proteomes" id="UP000029733"/>
    </source>
</evidence>
<dbReference type="SUPFAM" id="SSF53271">
    <property type="entry name" value="PRTase-like"/>
    <property type="match status" value="1"/>
</dbReference>
<dbReference type="UniPathway" id="UPA00588">
    <property type="reaction ID" value="UER00646"/>
</dbReference>
<dbReference type="HAMAP" id="MF_00004">
    <property type="entry name" value="Aden_phosphoribosyltr"/>
    <property type="match status" value="1"/>
</dbReference>
<dbReference type="OrthoDB" id="9803963at2"/>
<dbReference type="GO" id="GO:0005737">
    <property type="term" value="C:cytoplasm"/>
    <property type="evidence" value="ECO:0007669"/>
    <property type="project" value="UniProtKB-SubCell"/>
</dbReference>
<evidence type="ECO:0000256" key="12">
    <source>
        <dbReference type="SAM" id="Phobius"/>
    </source>
</evidence>
<keyword evidence="7 11" id="KW-0963">Cytoplasm</keyword>
<dbReference type="EC" id="2.4.2.7" evidence="6 11"/>
<comment type="similarity">
    <text evidence="4 11">Belongs to the purine/pyrimidine phosphoribosyltransferase family.</text>
</comment>
<comment type="catalytic activity">
    <reaction evidence="1 11">
        <text>AMP + diphosphate = 5-phospho-alpha-D-ribose 1-diphosphate + adenine</text>
        <dbReference type="Rhea" id="RHEA:16609"/>
        <dbReference type="ChEBI" id="CHEBI:16708"/>
        <dbReference type="ChEBI" id="CHEBI:33019"/>
        <dbReference type="ChEBI" id="CHEBI:58017"/>
        <dbReference type="ChEBI" id="CHEBI:456215"/>
        <dbReference type="EC" id="2.4.2.7"/>
    </reaction>
</comment>
<dbReference type="STRING" id="1677920.LS71_05060"/>
<evidence type="ECO:0000256" key="4">
    <source>
        <dbReference type="ARBA" id="ARBA00008391"/>
    </source>
</evidence>
<proteinExistence type="inferred from homology"/>
<evidence type="ECO:0000256" key="1">
    <source>
        <dbReference type="ARBA" id="ARBA00000868"/>
    </source>
</evidence>
<comment type="subunit">
    <text evidence="5 11">Homodimer.</text>
</comment>
<evidence type="ECO:0000259" key="13">
    <source>
        <dbReference type="Pfam" id="PF00156"/>
    </source>
</evidence>
<organism evidence="14 15">
    <name type="scientific">Helicobacter jaachi</name>
    <dbReference type="NCBI Taxonomy" id="1677920"/>
    <lineage>
        <taxon>Bacteria</taxon>
        <taxon>Pseudomonadati</taxon>
        <taxon>Campylobacterota</taxon>
        <taxon>Epsilonproteobacteria</taxon>
        <taxon>Campylobacterales</taxon>
        <taxon>Helicobacteraceae</taxon>
        <taxon>Helicobacter</taxon>
    </lineage>
</organism>
<dbReference type="NCBIfam" id="TIGR01090">
    <property type="entry name" value="apt"/>
    <property type="match status" value="1"/>
</dbReference>
<dbReference type="InterPro" id="IPR029057">
    <property type="entry name" value="PRTase-like"/>
</dbReference>